<dbReference type="InterPro" id="IPR051813">
    <property type="entry name" value="HepT_RNase_toxin"/>
</dbReference>
<name>A0AA35RCU5_GEOBA</name>
<sequence>MQKDDALLYDVLESARLAVSYVQDSSIDDFLANTQLQDAVIRRIEIIGEAARHISEQTRASFPNLPWVDMADMRNFLIHQYGEVDAHVVWDTVKIDLPPLIAELESIADRE</sequence>
<protein>
    <submittedName>
        <fullName evidence="6">UPF0331 protein MA_1296</fullName>
    </submittedName>
</protein>
<evidence type="ECO:0000256" key="2">
    <source>
        <dbReference type="ARBA" id="ARBA00022649"/>
    </source>
</evidence>
<accession>A0AA35RCU5</accession>
<organism evidence="6 7">
    <name type="scientific">Geodia barretti</name>
    <name type="common">Barrett's horny sponge</name>
    <dbReference type="NCBI Taxonomy" id="519541"/>
    <lineage>
        <taxon>Eukaryota</taxon>
        <taxon>Metazoa</taxon>
        <taxon>Porifera</taxon>
        <taxon>Demospongiae</taxon>
        <taxon>Heteroscleromorpha</taxon>
        <taxon>Tetractinellida</taxon>
        <taxon>Astrophorina</taxon>
        <taxon>Geodiidae</taxon>
        <taxon>Geodia</taxon>
    </lineage>
</organism>
<keyword evidence="3" id="KW-0540">Nuclease</keyword>
<comment type="caution">
    <text evidence="6">The sequence shown here is derived from an EMBL/GenBank/DDBJ whole genome shotgun (WGS) entry which is preliminary data.</text>
</comment>
<evidence type="ECO:0000256" key="5">
    <source>
        <dbReference type="ARBA" id="ARBA00022801"/>
    </source>
</evidence>
<dbReference type="InterPro" id="IPR008201">
    <property type="entry name" value="HepT-like"/>
</dbReference>
<evidence type="ECO:0000256" key="4">
    <source>
        <dbReference type="ARBA" id="ARBA00022741"/>
    </source>
</evidence>
<dbReference type="GO" id="GO:0110001">
    <property type="term" value="C:toxin-antitoxin complex"/>
    <property type="evidence" value="ECO:0007669"/>
    <property type="project" value="InterPro"/>
</dbReference>
<dbReference type="GO" id="GO:0016787">
    <property type="term" value="F:hydrolase activity"/>
    <property type="evidence" value="ECO:0007669"/>
    <property type="project" value="UniProtKB-KW"/>
</dbReference>
<dbReference type="AlphaFoldDB" id="A0AA35RCU5"/>
<dbReference type="Proteomes" id="UP001174909">
    <property type="component" value="Unassembled WGS sequence"/>
</dbReference>
<gene>
    <name evidence="6" type="ORF">GBAR_LOCUS5401</name>
</gene>
<dbReference type="GO" id="GO:0000166">
    <property type="term" value="F:nucleotide binding"/>
    <property type="evidence" value="ECO:0007669"/>
    <property type="project" value="UniProtKB-KW"/>
</dbReference>
<evidence type="ECO:0000256" key="3">
    <source>
        <dbReference type="ARBA" id="ARBA00022722"/>
    </source>
</evidence>
<proteinExistence type="predicted"/>
<keyword evidence="4" id="KW-0547">Nucleotide-binding</keyword>
<dbReference type="SUPFAM" id="SSF81593">
    <property type="entry name" value="Nucleotidyltransferase substrate binding subunit/domain"/>
    <property type="match status" value="1"/>
</dbReference>
<evidence type="ECO:0000313" key="6">
    <source>
        <dbReference type="EMBL" id="CAI8007817.1"/>
    </source>
</evidence>
<keyword evidence="7" id="KW-1185">Reference proteome</keyword>
<dbReference type="EMBL" id="CASHTH010000800">
    <property type="protein sequence ID" value="CAI8007817.1"/>
    <property type="molecule type" value="Genomic_DNA"/>
</dbReference>
<dbReference type="GO" id="GO:0004540">
    <property type="term" value="F:RNA nuclease activity"/>
    <property type="evidence" value="ECO:0007669"/>
    <property type="project" value="InterPro"/>
</dbReference>
<dbReference type="PANTHER" id="PTHR34139:SF1">
    <property type="entry name" value="RNASE MJ1380-RELATED"/>
    <property type="match status" value="1"/>
</dbReference>
<evidence type="ECO:0000256" key="1">
    <source>
        <dbReference type="ARBA" id="ARBA00022553"/>
    </source>
</evidence>
<reference evidence="6" key="1">
    <citation type="submission" date="2023-03" db="EMBL/GenBank/DDBJ databases">
        <authorList>
            <person name="Steffen K."/>
            <person name="Cardenas P."/>
        </authorList>
    </citation>
    <scope>NUCLEOTIDE SEQUENCE</scope>
</reference>
<dbReference type="Pfam" id="PF01934">
    <property type="entry name" value="HepT-like"/>
    <property type="match status" value="1"/>
</dbReference>
<keyword evidence="5" id="KW-0378">Hydrolase</keyword>
<dbReference type="PANTHER" id="PTHR34139">
    <property type="entry name" value="UPF0331 PROTEIN MJ0127"/>
    <property type="match status" value="1"/>
</dbReference>
<keyword evidence="1" id="KW-0597">Phosphoprotein</keyword>
<keyword evidence="2" id="KW-1277">Toxin-antitoxin system</keyword>
<evidence type="ECO:0000313" key="7">
    <source>
        <dbReference type="Proteomes" id="UP001174909"/>
    </source>
</evidence>